<evidence type="ECO:0000313" key="1">
    <source>
        <dbReference type="EMBL" id="PTX44179.1"/>
    </source>
</evidence>
<keyword evidence="2" id="KW-1185">Reference proteome</keyword>
<reference evidence="1 2" key="1">
    <citation type="submission" date="2018-04" db="EMBL/GenBank/DDBJ databases">
        <title>Genomic Encyclopedia of Archaeal and Bacterial Type Strains, Phase II (KMG-II): from individual species to whole genera.</title>
        <authorList>
            <person name="Goeker M."/>
        </authorList>
    </citation>
    <scope>NUCLEOTIDE SEQUENCE [LARGE SCALE GENOMIC DNA]</scope>
    <source>
        <strain evidence="1 2">DSM 23082</strain>
    </source>
</reference>
<sequence length="148" mass="17482">MKLKKILFRCVFVLMITGCETKDDQVPLEERAIGFEEIETGNLSYSREEAIPEQYLVFHTLDEWNSFLTNLKRRQIEEFEQIESLNFDFEANSIVFITAKFEELCCKSISIENVYKRKDTQIYVDFTIEGTGNQQVEMQPFKIIRISK</sequence>
<organism evidence="1 2">
    <name type="scientific">Christiangramia gaetbulicola</name>
    <dbReference type="NCBI Taxonomy" id="703340"/>
    <lineage>
        <taxon>Bacteria</taxon>
        <taxon>Pseudomonadati</taxon>
        <taxon>Bacteroidota</taxon>
        <taxon>Flavobacteriia</taxon>
        <taxon>Flavobacteriales</taxon>
        <taxon>Flavobacteriaceae</taxon>
        <taxon>Christiangramia</taxon>
    </lineage>
</organism>
<dbReference type="RefSeq" id="WP_146167159.1">
    <property type="nucleotide sequence ID" value="NZ_QBKQ01000001.1"/>
</dbReference>
<dbReference type="Proteomes" id="UP000244174">
    <property type="component" value="Unassembled WGS sequence"/>
</dbReference>
<protein>
    <submittedName>
        <fullName evidence="1">Uncharacterized protein</fullName>
    </submittedName>
</protein>
<dbReference type="EMBL" id="QBKQ01000001">
    <property type="protein sequence ID" value="PTX44179.1"/>
    <property type="molecule type" value="Genomic_DNA"/>
</dbReference>
<name>A0A2T6AK33_9FLAO</name>
<accession>A0A2T6AK33</accession>
<comment type="caution">
    <text evidence="1">The sequence shown here is derived from an EMBL/GenBank/DDBJ whole genome shotgun (WGS) entry which is preliminary data.</text>
</comment>
<gene>
    <name evidence="1" type="ORF">C8P64_0149</name>
</gene>
<dbReference type="OrthoDB" id="1439488at2"/>
<dbReference type="AlphaFoldDB" id="A0A2T6AK33"/>
<evidence type="ECO:0000313" key="2">
    <source>
        <dbReference type="Proteomes" id="UP000244174"/>
    </source>
</evidence>
<proteinExistence type="predicted"/>